<gene>
    <name evidence="1" type="ORF">C3E78_16080</name>
</gene>
<evidence type="ECO:0000313" key="2">
    <source>
        <dbReference type="Proteomes" id="UP000244384"/>
    </source>
</evidence>
<name>A0A2S0WQG7_9ACTN</name>
<proteinExistence type="predicted"/>
<dbReference type="RefSeq" id="WP_108580127.1">
    <property type="nucleotide sequence ID" value="NZ_CP026952.1"/>
</dbReference>
<accession>A0A5F2EUB8</accession>
<dbReference type="Proteomes" id="UP000244384">
    <property type="component" value="Chromosome"/>
</dbReference>
<sequence>MTTADGALDLDALAARLRAKGYGEFVDFFISNRADGTLTSSELMCLSFRDGRYRVWYRDMGQDNELCLTEDPHEAERVFVHHTRRLVKARYPRRRWPEDEQT</sequence>
<organism evidence="1 2">
    <name type="scientific">Aeromicrobium chenweiae</name>
    <dbReference type="NCBI Taxonomy" id="2079793"/>
    <lineage>
        <taxon>Bacteria</taxon>
        <taxon>Bacillati</taxon>
        <taxon>Actinomycetota</taxon>
        <taxon>Actinomycetes</taxon>
        <taxon>Propionibacteriales</taxon>
        <taxon>Nocardioidaceae</taxon>
        <taxon>Aeromicrobium</taxon>
    </lineage>
</organism>
<dbReference type="KEGG" id="aez:C3E78_16080"/>
<keyword evidence="2" id="KW-1185">Reference proteome</keyword>
<evidence type="ECO:0000313" key="1">
    <source>
        <dbReference type="EMBL" id="AWB93605.1"/>
    </source>
</evidence>
<reference evidence="2" key="1">
    <citation type="submission" date="2018-01" db="EMBL/GenBank/DDBJ databases">
        <authorList>
            <person name="Li J."/>
        </authorList>
    </citation>
    <scope>NUCLEOTIDE SEQUENCE [LARGE SCALE GENOMIC DNA]</scope>
    <source>
        <strain evidence="2">592</strain>
    </source>
</reference>
<protein>
    <submittedName>
        <fullName evidence="1">Uncharacterized protein</fullName>
    </submittedName>
</protein>
<accession>A0A2S0WQG7</accession>
<dbReference type="AlphaFoldDB" id="A0A2S0WQG7"/>
<dbReference type="EMBL" id="CP026952">
    <property type="protein sequence ID" value="AWB93605.1"/>
    <property type="molecule type" value="Genomic_DNA"/>
</dbReference>